<keyword evidence="5" id="KW-1185">Reference proteome</keyword>
<dbReference type="InterPro" id="IPR015421">
    <property type="entry name" value="PyrdxlP-dep_Trfase_major"/>
</dbReference>
<evidence type="ECO:0000313" key="4">
    <source>
        <dbReference type="EMBL" id="PSN75001.1"/>
    </source>
</evidence>
<dbReference type="GO" id="GO:0030170">
    <property type="term" value="F:pyridoxal phosphate binding"/>
    <property type="evidence" value="ECO:0007669"/>
    <property type="project" value="InterPro"/>
</dbReference>
<keyword evidence="4" id="KW-0808">Transferase</keyword>
<gene>
    <name evidence="4" type="ORF">BS50DRAFT_628245</name>
</gene>
<dbReference type="AlphaFoldDB" id="A0A2T2PBG6"/>
<organism evidence="4 5">
    <name type="scientific">Corynespora cassiicola Philippines</name>
    <dbReference type="NCBI Taxonomy" id="1448308"/>
    <lineage>
        <taxon>Eukaryota</taxon>
        <taxon>Fungi</taxon>
        <taxon>Dikarya</taxon>
        <taxon>Ascomycota</taxon>
        <taxon>Pezizomycotina</taxon>
        <taxon>Dothideomycetes</taxon>
        <taxon>Pleosporomycetidae</taxon>
        <taxon>Pleosporales</taxon>
        <taxon>Corynesporascaceae</taxon>
        <taxon>Corynespora</taxon>
    </lineage>
</organism>
<dbReference type="InterPro" id="IPR015422">
    <property type="entry name" value="PyrdxlP-dep_Trfase_small"/>
</dbReference>
<accession>A0A2T2PBG6</accession>
<dbReference type="EMBL" id="KZ678128">
    <property type="protein sequence ID" value="PSN75001.1"/>
    <property type="molecule type" value="Genomic_DNA"/>
</dbReference>
<dbReference type="InterPro" id="IPR015424">
    <property type="entry name" value="PyrdxlP-dep_Trfase"/>
</dbReference>
<keyword evidence="4" id="KW-0032">Aminotransferase</keyword>
<reference evidence="4 5" key="1">
    <citation type="journal article" date="2018" name="Front. Microbiol.">
        <title>Genome-Wide Analysis of Corynespora cassiicola Leaf Fall Disease Putative Effectors.</title>
        <authorList>
            <person name="Lopez D."/>
            <person name="Ribeiro S."/>
            <person name="Label P."/>
            <person name="Fumanal B."/>
            <person name="Venisse J.S."/>
            <person name="Kohler A."/>
            <person name="de Oliveira R.R."/>
            <person name="Labutti K."/>
            <person name="Lipzen A."/>
            <person name="Lail K."/>
            <person name="Bauer D."/>
            <person name="Ohm R.A."/>
            <person name="Barry K.W."/>
            <person name="Spatafora J."/>
            <person name="Grigoriev I.V."/>
            <person name="Martin F.M."/>
            <person name="Pujade-Renaud V."/>
        </authorList>
    </citation>
    <scope>NUCLEOTIDE SEQUENCE [LARGE SCALE GENOMIC DNA]</scope>
    <source>
        <strain evidence="4 5">Philippines</strain>
    </source>
</reference>
<dbReference type="Pfam" id="PF00202">
    <property type="entry name" value="Aminotran_3"/>
    <property type="match status" value="1"/>
</dbReference>
<evidence type="ECO:0000256" key="3">
    <source>
        <dbReference type="RuleBase" id="RU003560"/>
    </source>
</evidence>
<dbReference type="InterPro" id="IPR005814">
    <property type="entry name" value="Aminotrans_3"/>
</dbReference>
<dbReference type="OrthoDB" id="5419315at2759"/>
<evidence type="ECO:0000256" key="1">
    <source>
        <dbReference type="ARBA" id="ARBA00008954"/>
    </source>
</evidence>
<dbReference type="PANTHER" id="PTHR43094">
    <property type="entry name" value="AMINOTRANSFERASE"/>
    <property type="match status" value="1"/>
</dbReference>
<name>A0A2T2PBG6_CORCC</name>
<proteinExistence type="inferred from homology"/>
<protein>
    <submittedName>
        <fullName evidence="4">Aminotransferase</fullName>
    </submittedName>
</protein>
<evidence type="ECO:0000313" key="5">
    <source>
        <dbReference type="Proteomes" id="UP000240883"/>
    </source>
</evidence>
<dbReference type="CDD" id="cd00610">
    <property type="entry name" value="OAT_like"/>
    <property type="match status" value="1"/>
</dbReference>
<dbReference type="NCBIfam" id="NF005685">
    <property type="entry name" value="PRK07483.1"/>
    <property type="match status" value="1"/>
</dbReference>
<dbReference type="PANTHER" id="PTHR43094:SF1">
    <property type="entry name" value="AMINOTRANSFERASE CLASS-III"/>
    <property type="match status" value="1"/>
</dbReference>
<dbReference type="Gene3D" id="3.40.640.10">
    <property type="entry name" value="Type I PLP-dependent aspartate aminotransferase-like (Major domain)"/>
    <property type="match status" value="1"/>
</dbReference>
<dbReference type="GO" id="GO:0005829">
    <property type="term" value="C:cytosol"/>
    <property type="evidence" value="ECO:0007669"/>
    <property type="project" value="TreeGrafter"/>
</dbReference>
<dbReference type="GO" id="GO:0008483">
    <property type="term" value="F:transaminase activity"/>
    <property type="evidence" value="ECO:0007669"/>
    <property type="project" value="UniProtKB-KW"/>
</dbReference>
<evidence type="ECO:0000256" key="2">
    <source>
        <dbReference type="ARBA" id="ARBA00022898"/>
    </source>
</evidence>
<keyword evidence="2 3" id="KW-0663">Pyridoxal phosphate</keyword>
<dbReference type="Proteomes" id="UP000240883">
    <property type="component" value="Unassembled WGS sequence"/>
</dbReference>
<sequence>MLDLLRRIARAVTTLSPSALFDDTSTPANVEAYSNSAILHRNVRDRTPVAESAANNQIQLSNGGLVYDASGGAAVSCLGHENVPRIIKAMTDAAMTMFYVPSLSFATRYADAFADFLVESTGHRMEKALIYSSGSDAVDSAFKLARQYFWDLGQKQRVHFIARKQSYHGATGFALSLSGHEARREIFECFLTDKVSHIPACNPWRDRKEIETDEDYLQRKAKELDDEFQRLGPDTVIAFVAEPVVGAALGCVPAPPGYIKAMKQVCDKYGALLILDEIMCGMGRTGYLHAWEGEGAVPDISVVGKGIAAGMMPVSAMLIHSRVINGLRHGSGAFAHGFTYQNHPVICAVAHEVQLIIREQNLMANVRRMGALLENLLHKELDSHPNVGNIRGKGLFLGIEFVKNKETKEPFDPKHKVFTRIHEAALKSPYNIYLYPGNGTVDGRRGDHEIIAPPYNLTEADVYFIVKSTKAVIYDVFDTLKKECEQ</sequence>
<dbReference type="STRING" id="1448308.A0A2T2PBG6"/>
<comment type="similarity">
    <text evidence="1 3">Belongs to the class-III pyridoxal-phosphate-dependent aminotransferase family.</text>
</comment>
<dbReference type="InterPro" id="IPR049704">
    <property type="entry name" value="Aminotrans_3_PPA_site"/>
</dbReference>
<dbReference type="Gene3D" id="3.90.1150.10">
    <property type="entry name" value="Aspartate Aminotransferase, domain 1"/>
    <property type="match status" value="1"/>
</dbReference>
<dbReference type="PROSITE" id="PS00600">
    <property type="entry name" value="AA_TRANSFER_CLASS_3"/>
    <property type="match status" value="1"/>
</dbReference>
<dbReference type="SUPFAM" id="SSF53383">
    <property type="entry name" value="PLP-dependent transferases"/>
    <property type="match status" value="1"/>
</dbReference>